<evidence type="ECO:0000256" key="1">
    <source>
        <dbReference type="ARBA" id="ARBA00004123"/>
    </source>
</evidence>
<dbReference type="InterPro" id="IPR009072">
    <property type="entry name" value="Histone-fold"/>
</dbReference>
<feature type="region of interest" description="Disordered" evidence="3">
    <location>
        <begin position="1"/>
        <end position="99"/>
    </location>
</feature>
<keyword evidence="2" id="KW-0539">Nucleus</keyword>
<evidence type="ECO:0000313" key="6">
    <source>
        <dbReference type="Proteomes" id="UP001334248"/>
    </source>
</evidence>
<gene>
    <name evidence="5" type="ORF">PMZ80_009485</name>
</gene>
<feature type="compositionally biased region" description="Basic and acidic residues" evidence="3">
    <location>
        <begin position="307"/>
        <end position="321"/>
    </location>
</feature>
<dbReference type="Gene3D" id="1.10.20.10">
    <property type="entry name" value="Histone, subunit A"/>
    <property type="match status" value="1"/>
</dbReference>
<feature type="region of interest" description="Disordered" evidence="3">
    <location>
        <begin position="307"/>
        <end position="354"/>
    </location>
</feature>
<sequence>MNDNRSPGHTKNSQIPQDYRPRSPDLSGFVAPPPPRLSRLPSIPYSQDPSLPQGYSFSPRGSYDASPYFSPQTTQPPAYFGNQSQQSPYPSGNQQQYFTEPQAFSPSPYHDDMTRLRNRPQVNYNDDMTRLRNRPQVNYNDDHPANEFDDRVMPQQRIPPQPQPILAAREPIMPMPMQQLPQQVTSFQQHQQPLAPLPTLDQAQQPQQFQSSETSSIPRCAIETKFPVARIKRIMQADEDIGKVAQATPTAVAKALECFMIALVNKGAITAQSQNSKRVTATHLKTALLEDPQYDFLNEICENVADEAARKPKVKGEPKSEESEDEDIGGGPKKRKAGAGGGGRKRKAGGNKSD</sequence>
<dbReference type="CDD" id="cd22906">
    <property type="entry name" value="HFD_DRAP1"/>
    <property type="match status" value="1"/>
</dbReference>
<feature type="compositionally biased region" description="Polar residues" evidence="3">
    <location>
        <begin position="44"/>
        <end position="56"/>
    </location>
</feature>
<evidence type="ECO:0000313" key="5">
    <source>
        <dbReference type="EMBL" id="KAK5938514.1"/>
    </source>
</evidence>
<feature type="compositionally biased region" description="Polar residues" evidence="3">
    <location>
        <begin position="69"/>
        <end position="99"/>
    </location>
</feature>
<dbReference type="SUPFAM" id="SSF47113">
    <property type="entry name" value="Histone-fold"/>
    <property type="match status" value="1"/>
</dbReference>
<dbReference type="PANTHER" id="PTHR10252:SF5">
    <property type="entry name" value="DR1-ASSOCIATED COREPRESSOR"/>
    <property type="match status" value="1"/>
</dbReference>
<comment type="subcellular location">
    <subcellularLocation>
        <location evidence="1">Nucleus</location>
    </subcellularLocation>
</comment>
<accession>A0ABR0REI3</accession>
<feature type="compositionally biased region" description="Polar residues" evidence="3">
    <location>
        <begin position="1"/>
        <end position="16"/>
    </location>
</feature>
<organism evidence="5 6">
    <name type="scientific">Knufia obscura</name>
    <dbReference type="NCBI Taxonomy" id="1635080"/>
    <lineage>
        <taxon>Eukaryota</taxon>
        <taxon>Fungi</taxon>
        <taxon>Dikarya</taxon>
        <taxon>Ascomycota</taxon>
        <taxon>Pezizomycotina</taxon>
        <taxon>Eurotiomycetes</taxon>
        <taxon>Chaetothyriomycetidae</taxon>
        <taxon>Chaetothyriales</taxon>
        <taxon>Trichomeriaceae</taxon>
        <taxon>Knufia</taxon>
    </lineage>
</organism>
<dbReference type="Proteomes" id="UP001334248">
    <property type="component" value="Unassembled WGS sequence"/>
</dbReference>
<protein>
    <recommendedName>
        <fullName evidence="4">Transcription factor CBF/NF-Y/archaeal histone domain-containing protein</fullName>
    </recommendedName>
</protein>
<feature type="compositionally biased region" description="Basic residues" evidence="3">
    <location>
        <begin position="332"/>
        <end position="354"/>
    </location>
</feature>
<evidence type="ECO:0000256" key="2">
    <source>
        <dbReference type="ARBA" id="ARBA00023242"/>
    </source>
</evidence>
<name>A0ABR0REI3_9EURO</name>
<dbReference type="GeneID" id="90002934"/>
<dbReference type="InterPro" id="IPR050568">
    <property type="entry name" value="Transcr_DNA_Rep_Reg"/>
</dbReference>
<dbReference type="RefSeq" id="XP_064726604.1">
    <property type="nucleotide sequence ID" value="XM_064877879.1"/>
</dbReference>
<dbReference type="Pfam" id="PF00808">
    <property type="entry name" value="CBFD_NFYB_HMF"/>
    <property type="match status" value="1"/>
</dbReference>
<dbReference type="InterPro" id="IPR003958">
    <property type="entry name" value="CBFA_NFYB_domain"/>
</dbReference>
<feature type="domain" description="Transcription factor CBF/NF-Y/archaeal histone" evidence="4">
    <location>
        <begin position="225"/>
        <end position="288"/>
    </location>
</feature>
<dbReference type="EMBL" id="JAVHJV010000013">
    <property type="protein sequence ID" value="KAK5938514.1"/>
    <property type="molecule type" value="Genomic_DNA"/>
</dbReference>
<dbReference type="PANTHER" id="PTHR10252">
    <property type="entry name" value="HISTONE-LIKE TRANSCRIPTION FACTOR CCAAT-RELATED"/>
    <property type="match status" value="1"/>
</dbReference>
<comment type="caution">
    <text evidence="5">The sequence shown here is derived from an EMBL/GenBank/DDBJ whole genome shotgun (WGS) entry which is preliminary data.</text>
</comment>
<evidence type="ECO:0000259" key="4">
    <source>
        <dbReference type="Pfam" id="PF00808"/>
    </source>
</evidence>
<keyword evidence="6" id="KW-1185">Reference proteome</keyword>
<reference evidence="5 6" key="1">
    <citation type="journal article" date="2023" name="Res Sq">
        <title>Genomic and morphological characterization of Knufia obscura isolated from the Mars 2020 spacecraft assembly facility.</title>
        <authorList>
            <person name="Chander A.M."/>
            <person name="Teixeira M.M."/>
            <person name="Singh N.K."/>
            <person name="Williams M.P."/>
            <person name="Parker C.W."/>
            <person name="Leo P."/>
            <person name="Stajich J.E."/>
            <person name="Torok T."/>
            <person name="Tighe S."/>
            <person name="Mason C.E."/>
            <person name="Venkateswaran K."/>
        </authorList>
    </citation>
    <scope>NUCLEOTIDE SEQUENCE [LARGE SCALE GENOMIC DNA]</scope>
    <source>
        <strain evidence="5 6">CCFEE 5817</strain>
    </source>
</reference>
<evidence type="ECO:0000256" key="3">
    <source>
        <dbReference type="SAM" id="MobiDB-lite"/>
    </source>
</evidence>
<proteinExistence type="predicted"/>